<dbReference type="InterPro" id="IPR046828">
    <property type="entry name" value="RepSA"/>
</dbReference>
<feature type="compositionally biased region" description="Polar residues" evidence="1">
    <location>
        <begin position="14"/>
        <end position="23"/>
    </location>
</feature>
<dbReference type="Pfam" id="PF20199">
    <property type="entry name" value="RepSA"/>
    <property type="match status" value="2"/>
</dbReference>
<evidence type="ECO:0000313" key="3">
    <source>
        <dbReference type="Proteomes" id="UP001241758"/>
    </source>
</evidence>
<accession>A0ABT6WEQ1</accession>
<dbReference type="EMBL" id="JASCTH010000003">
    <property type="protein sequence ID" value="MDI6098197.1"/>
    <property type="molecule type" value="Genomic_DNA"/>
</dbReference>
<dbReference type="RefSeq" id="WP_282757729.1">
    <property type="nucleotide sequence ID" value="NZ_JASCTH010000003.1"/>
</dbReference>
<organism evidence="2 3">
    <name type="scientific">Actinoplanes sandaracinus</name>
    <dbReference type="NCBI Taxonomy" id="3045177"/>
    <lineage>
        <taxon>Bacteria</taxon>
        <taxon>Bacillati</taxon>
        <taxon>Actinomycetota</taxon>
        <taxon>Actinomycetes</taxon>
        <taxon>Micromonosporales</taxon>
        <taxon>Micromonosporaceae</taxon>
        <taxon>Actinoplanes</taxon>
    </lineage>
</organism>
<sequence>MSSTLDLVPREQSARGTGSNAEPSWTAPAPGYTTAGQALARASQPGYFDWLDHVRAAAGCTRPIRLSGGINTYDRAGTLLDSRHTDQLPDGAIYKACGNRRATVCPACARIYQRDAYQLLRTGLVGGKGVPASVSRHPAAFVTLTAPSFGTVHTRHIRRHTCTDRKRCDCRPDPCHARRDTPGPCVHGTPAVCWTRHPADDPDLGQPLCLDCYDHDHHVVFNLHAAELWHRTKQHAERALAKLCRARGIPPVLVSSANGKTRKVAPVRLSHGKAAEMQRRGAIHFHALVRLDGISPDDPAAVVPPPPGIELADLVDALEAAAGQVTFTTPAHPEHPDGWPMSWGEQVDIRSISLSGSGEVTDGMVAGYLAKYATKSTEATGHTSTRITDDNVGLFAHPRGSHVERLINACWRLGRDPASSTNERGGLRAYRGLVGSAGGPFVEPWDCPHCGTHTRYRACPVCVAERQASLDTKPASTTTPASSYTKLRRWAHMLGYGGHFLTKARRYSVTFRLLRDTRITFRRTEDPPHTDLGTVRAADHLDETTLIVGTLTFAGVGWHNNGDALLANTAAAMARARHETGREELAHELGRTLATILIAA</sequence>
<gene>
    <name evidence="2" type="ORF">QLQ12_06220</name>
</gene>
<comment type="caution">
    <text evidence="2">The sequence shown here is derived from an EMBL/GenBank/DDBJ whole genome shotgun (WGS) entry which is preliminary data.</text>
</comment>
<evidence type="ECO:0000256" key="1">
    <source>
        <dbReference type="SAM" id="MobiDB-lite"/>
    </source>
</evidence>
<protein>
    <submittedName>
        <fullName evidence="2">Plasmid replication initiator protein</fullName>
    </submittedName>
</protein>
<evidence type="ECO:0000313" key="2">
    <source>
        <dbReference type="EMBL" id="MDI6098197.1"/>
    </source>
</evidence>
<name>A0ABT6WEQ1_9ACTN</name>
<reference evidence="2 3" key="1">
    <citation type="submission" date="2023-05" db="EMBL/GenBank/DDBJ databases">
        <title>Actinoplanes sp. NEAU-A12 genome sequencing.</title>
        <authorList>
            <person name="Wang Z.-S."/>
        </authorList>
    </citation>
    <scope>NUCLEOTIDE SEQUENCE [LARGE SCALE GENOMIC DNA]</scope>
    <source>
        <strain evidence="2 3">NEAU-A12</strain>
    </source>
</reference>
<dbReference type="Proteomes" id="UP001241758">
    <property type="component" value="Unassembled WGS sequence"/>
</dbReference>
<proteinExistence type="predicted"/>
<keyword evidence="3" id="KW-1185">Reference proteome</keyword>
<feature type="region of interest" description="Disordered" evidence="1">
    <location>
        <begin position="1"/>
        <end position="32"/>
    </location>
</feature>